<dbReference type="RefSeq" id="WP_200315920.1">
    <property type="nucleotide sequence ID" value="NZ_JAENJH010000002.1"/>
</dbReference>
<dbReference type="Proteomes" id="UP000635245">
    <property type="component" value="Unassembled WGS sequence"/>
</dbReference>
<feature type="compositionally biased region" description="Gly residues" evidence="1">
    <location>
        <begin position="684"/>
        <end position="712"/>
    </location>
</feature>
<organism evidence="2 3">
    <name type="scientific">Prauserella cavernicola</name>
    <dbReference type="NCBI Taxonomy" id="2800127"/>
    <lineage>
        <taxon>Bacteria</taxon>
        <taxon>Bacillati</taxon>
        <taxon>Actinomycetota</taxon>
        <taxon>Actinomycetes</taxon>
        <taxon>Pseudonocardiales</taxon>
        <taxon>Pseudonocardiaceae</taxon>
        <taxon>Prauserella</taxon>
    </lineage>
</organism>
<feature type="compositionally biased region" description="Acidic residues" evidence="1">
    <location>
        <begin position="486"/>
        <end position="502"/>
    </location>
</feature>
<dbReference type="AlphaFoldDB" id="A0A934QNY6"/>
<feature type="compositionally biased region" description="Gly residues" evidence="1">
    <location>
        <begin position="756"/>
        <end position="780"/>
    </location>
</feature>
<proteinExistence type="predicted"/>
<feature type="compositionally biased region" description="Gly residues" evidence="1">
    <location>
        <begin position="622"/>
        <end position="640"/>
    </location>
</feature>
<feature type="compositionally biased region" description="Gly residues" evidence="1">
    <location>
        <begin position="527"/>
        <end position="536"/>
    </location>
</feature>
<feature type="compositionally biased region" description="Basic and acidic residues" evidence="1">
    <location>
        <begin position="547"/>
        <end position="557"/>
    </location>
</feature>
<feature type="compositionally biased region" description="Low complexity" evidence="1">
    <location>
        <begin position="743"/>
        <end position="755"/>
    </location>
</feature>
<feature type="compositionally biased region" description="Gly residues" evidence="1">
    <location>
        <begin position="732"/>
        <end position="742"/>
    </location>
</feature>
<dbReference type="InterPro" id="IPR036689">
    <property type="entry name" value="ESAT-6-like_sf"/>
</dbReference>
<feature type="region of interest" description="Disordered" evidence="1">
    <location>
        <begin position="368"/>
        <end position="821"/>
    </location>
</feature>
<feature type="compositionally biased region" description="Gly residues" evidence="1">
    <location>
        <begin position="395"/>
        <end position="422"/>
    </location>
</feature>
<evidence type="ECO:0000256" key="1">
    <source>
        <dbReference type="SAM" id="MobiDB-lite"/>
    </source>
</evidence>
<comment type="caution">
    <text evidence="2">The sequence shown here is derived from an EMBL/GenBank/DDBJ whole genome shotgun (WGS) entry which is preliminary data.</text>
</comment>
<accession>A0A934QNY6</accession>
<feature type="compositionally biased region" description="Basic and acidic residues" evidence="1">
    <location>
        <begin position="812"/>
        <end position="821"/>
    </location>
</feature>
<gene>
    <name evidence="2" type="ORF">JHE00_06590</name>
</gene>
<feature type="compositionally biased region" description="Pro residues" evidence="1">
    <location>
        <begin position="378"/>
        <end position="392"/>
    </location>
</feature>
<sequence>MSERSWEETQAILDDPYVSADTKQSVLASYAVHGDGNSAADAYYDQYNLSQGDMNTGLWLNPDDVYDAAEGEQEEAGYQERQRQERLDGNQTELDNAQAPGSGSSAVAKADELLDLARDGLKVFEQFIPIDAEGPGDQKHIDSPLNYEEDIVKRFDEQKGLDFQKMLDEAKRLRDAHTALSDLHSTTESSLNSLYKDWTGDGANASYQKYSEDIAPNSQELLEYLSGGADVIEATVQTVYEAVKYKADEVIAMYQPTVGAAVPDTARDVMKLANGDFSSQDEILPVAAWVDAETGSDIESRIRSDDCDLNDGNKTYVIDQCKQWIRDSWNPDLYDNLHQRFTQLCDDTKEAVDTAFEEMNSYLKEYKSEFPEESGDPQPQPEPQPEPQPQPNPNGNGGGGDTGGGGGTGGGTGGGGTGGGGTPAPPEVETPGAPGKNPVTGEDIEVNPETGEPYPIDPETGEAIKDTGSDQDTLTVEKGDHTFEMTEPDEDGNMDISVDDGSGEPKGYKLDFGNGEEGAEGEQEGFGPEGSAGSEGEGAEQVYRPGPDGKIHIEDGGLKITAEQPEGPDGPTKVTVDDGNPPPTTYTLGETKPEGGAGAPGGAPRDGIRTMPAPGENPFTQGGSGGDGASSGGDSGGGASAGAAPGVATPEFGAPAGGDGASVDAPDGSGGGAGDSQLTEPSAGGAGSGGGGGGGDFGGAGAPAAVGGGGEGDALNAGAQSGANPDSKPSGAGLGAAPGGMGEAAPAAASGQGASTAGGAGGMGMMGGGMGGAGGGGQGGDQERSSNQYRIDGGLFESDGAANRISGSLGDETERSIRFDR</sequence>
<reference evidence="2" key="1">
    <citation type="submission" date="2020-12" db="EMBL/GenBank/DDBJ databases">
        <title>Prauserella sp. ASG 168, a novel actinomycete isolated from cave rock.</title>
        <authorList>
            <person name="Suriyachadkun C."/>
        </authorList>
    </citation>
    <scope>NUCLEOTIDE SEQUENCE</scope>
    <source>
        <strain evidence="2">ASG 168</strain>
    </source>
</reference>
<name>A0A934QNY6_9PSEU</name>
<protein>
    <submittedName>
        <fullName evidence="2">WXG100 family type VII secretion target</fullName>
    </submittedName>
</protein>
<keyword evidence="3" id="KW-1185">Reference proteome</keyword>
<feature type="compositionally biased region" description="Basic and acidic residues" evidence="1">
    <location>
        <begin position="475"/>
        <end position="484"/>
    </location>
</feature>
<evidence type="ECO:0000313" key="2">
    <source>
        <dbReference type="EMBL" id="MBK1783995.1"/>
    </source>
</evidence>
<dbReference type="EMBL" id="JAENJH010000002">
    <property type="protein sequence ID" value="MBK1783995.1"/>
    <property type="molecule type" value="Genomic_DNA"/>
</dbReference>
<evidence type="ECO:0000313" key="3">
    <source>
        <dbReference type="Proteomes" id="UP000635245"/>
    </source>
</evidence>
<dbReference type="Gene3D" id="1.10.287.1060">
    <property type="entry name" value="ESAT-6-like"/>
    <property type="match status" value="1"/>
</dbReference>
<dbReference type="SUPFAM" id="SSF140453">
    <property type="entry name" value="EsxAB dimer-like"/>
    <property type="match status" value="1"/>
</dbReference>